<dbReference type="EMBL" id="SHKW01000001">
    <property type="protein sequence ID" value="RZU40734.1"/>
    <property type="molecule type" value="Genomic_DNA"/>
</dbReference>
<dbReference type="Gene3D" id="2.60.40.1180">
    <property type="entry name" value="Golgi alpha-mannosidase II"/>
    <property type="match status" value="1"/>
</dbReference>
<comment type="similarity">
    <text evidence="2">Belongs to the glycosyl hydrolase 51 family.</text>
</comment>
<dbReference type="PANTHER" id="PTHR31776:SF0">
    <property type="entry name" value="ALPHA-L-ARABINOFURANOSIDASE 1"/>
    <property type="match status" value="1"/>
</dbReference>
<name>A0A4Q7YTW9_9BACT</name>
<evidence type="ECO:0000259" key="7">
    <source>
        <dbReference type="SMART" id="SM00813"/>
    </source>
</evidence>
<keyword evidence="5" id="KW-0378">Hydrolase</keyword>
<dbReference type="AlphaFoldDB" id="A0A4Q7YTW9"/>
<dbReference type="InterPro" id="IPR055235">
    <property type="entry name" value="ASD1_cat"/>
</dbReference>
<dbReference type="InterPro" id="IPR013780">
    <property type="entry name" value="Glyco_hydro_b"/>
</dbReference>
<dbReference type="EC" id="3.2.1.55" evidence="3"/>
<evidence type="ECO:0000313" key="9">
    <source>
        <dbReference type="Proteomes" id="UP000292958"/>
    </source>
</evidence>
<dbReference type="InterPro" id="IPR003305">
    <property type="entry name" value="CenC_carb-bd"/>
</dbReference>
<dbReference type="Pfam" id="PF06964">
    <property type="entry name" value="Alpha-L-AF_C"/>
    <property type="match status" value="1"/>
</dbReference>
<evidence type="ECO:0000256" key="6">
    <source>
        <dbReference type="ARBA" id="ARBA00023180"/>
    </source>
</evidence>
<evidence type="ECO:0000256" key="2">
    <source>
        <dbReference type="ARBA" id="ARBA00007186"/>
    </source>
</evidence>
<proteinExistence type="inferred from homology"/>
<dbReference type="SMART" id="SM00813">
    <property type="entry name" value="Alpha-L-AF_C"/>
    <property type="match status" value="1"/>
</dbReference>
<evidence type="ECO:0000313" key="8">
    <source>
        <dbReference type="EMBL" id="RZU40734.1"/>
    </source>
</evidence>
<reference evidence="8 9" key="1">
    <citation type="submission" date="2019-02" db="EMBL/GenBank/DDBJ databases">
        <title>Genomic Encyclopedia of Archaeal and Bacterial Type Strains, Phase II (KMG-II): from individual species to whole genera.</title>
        <authorList>
            <person name="Goeker M."/>
        </authorList>
    </citation>
    <scope>NUCLEOTIDE SEQUENCE [LARGE SCALE GENOMIC DNA]</scope>
    <source>
        <strain evidence="8 9">DSM 18101</strain>
    </source>
</reference>
<feature type="domain" description="Alpha-L-arabinofuranosidase C-terminal" evidence="7">
    <location>
        <begin position="459"/>
        <end position="640"/>
    </location>
</feature>
<gene>
    <name evidence="8" type="ORF">BDD14_2208</name>
</gene>
<dbReference type="SUPFAM" id="SSF51445">
    <property type="entry name" value="(Trans)glycosidases"/>
    <property type="match status" value="1"/>
</dbReference>
<keyword evidence="4" id="KW-0732">Signal</keyword>
<evidence type="ECO:0000256" key="3">
    <source>
        <dbReference type="ARBA" id="ARBA00012670"/>
    </source>
</evidence>
<dbReference type="Gene3D" id="2.60.120.260">
    <property type="entry name" value="Galactose-binding domain-like"/>
    <property type="match status" value="1"/>
</dbReference>
<dbReference type="InterPro" id="IPR008979">
    <property type="entry name" value="Galactose-bd-like_sf"/>
</dbReference>
<dbReference type="SUPFAM" id="SSF49785">
    <property type="entry name" value="Galactose-binding domain-like"/>
    <property type="match status" value="1"/>
</dbReference>
<dbReference type="Proteomes" id="UP000292958">
    <property type="component" value="Unassembled WGS sequence"/>
</dbReference>
<protein>
    <recommendedName>
        <fullName evidence="3">non-reducing end alpha-L-arabinofuranosidase</fullName>
        <ecNumber evidence="3">3.2.1.55</ecNumber>
    </recommendedName>
</protein>
<keyword evidence="6" id="KW-0325">Glycoprotein</keyword>
<comment type="caution">
    <text evidence="8">The sequence shown here is derived from an EMBL/GenBank/DDBJ whole genome shotgun (WGS) entry which is preliminary data.</text>
</comment>
<accession>A0A4Q7YTW9</accession>
<organism evidence="8 9">
    <name type="scientific">Edaphobacter modestus</name>
    <dbReference type="NCBI Taxonomy" id="388466"/>
    <lineage>
        <taxon>Bacteria</taxon>
        <taxon>Pseudomonadati</taxon>
        <taxon>Acidobacteriota</taxon>
        <taxon>Terriglobia</taxon>
        <taxon>Terriglobales</taxon>
        <taxon>Acidobacteriaceae</taxon>
        <taxon>Edaphobacter</taxon>
    </lineage>
</organism>
<keyword evidence="9" id="KW-1185">Reference proteome</keyword>
<dbReference type="InterPro" id="IPR017853">
    <property type="entry name" value="GH"/>
</dbReference>
<dbReference type="PANTHER" id="PTHR31776">
    <property type="entry name" value="ALPHA-L-ARABINOFURANOSIDASE 1"/>
    <property type="match status" value="1"/>
</dbReference>
<dbReference type="Gene3D" id="3.20.20.80">
    <property type="entry name" value="Glycosidases"/>
    <property type="match status" value="1"/>
</dbReference>
<dbReference type="Pfam" id="PF02018">
    <property type="entry name" value="CBM_4_9"/>
    <property type="match status" value="1"/>
</dbReference>
<sequence length="649" mass="71665">MRLRSSVTSKVSVQNHRLQCVAVLMLSLTGLSRAQPNSAASISVQLDSPLHKVSPMLYGLMTEEINFSYDGGLYAEKIRNRTFSGRWHSQPAHWFLFEQGNSSGTMEIDDTTGPSEALPSSLLINAVKADSANSIGVYNEGYWGMAVHPDTTYRASFYAKTDQSNMGTVSVELVSNDTGKVLASTKSSAISADWKKYDVTLQTGKIKPGAQNHLRLTVAHSGKVWLSLVSLFPPTYKNRENGNRLDLMEKMHAMNPTFLRLPGGNYLEGDEIQDRFDWKTTIGPLVDRPTHPSPWRYQSSDGMGLLEFLEWTEDLNIEPVLAVYAGYSLKGAHINAGPFLNPFVQDALDEIEFATGGPDTKWGAKRAELGHPKPFPLHYVEIGNEDWFDRSGSYEARFAQFDKAIKAKYPGLKTIATMPLKKTKPDMQDDHYYLRAVESYKHASQYDSADRNGPKIFIGEWATREGSPTPNLNAALGDAALMTGFERNSDLILMTSYAPLFVNVNPGGMQWESDLIGYDAMSSYGSPSYYAQVLFAKYLGDTVPTSTATNLPERFFYSVTNASTKGKIYLKLVNGSSMPQAINVRIDGGKALKSEGVVETLGGTNPTETNTVTEPERIIPVKAALQNIKSTFEHTVPAYSIQILELSTN</sequence>
<evidence type="ECO:0000256" key="5">
    <source>
        <dbReference type="ARBA" id="ARBA00022801"/>
    </source>
</evidence>
<evidence type="ECO:0000256" key="4">
    <source>
        <dbReference type="ARBA" id="ARBA00022729"/>
    </source>
</evidence>
<dbReference type="Pfam" id="PF22848">
    <property type="entry name" value="ASD1_dom"/>
    <property type="match status" value="1"/>
</dbReference>
<dbReference type="InterPro" id="IPR010720">
    <property type="entry name" value="Alpha-L-AF_C"/>
</dbReference>
<comment type="catalytic activity">
    <reaction evidence="1">
        <text>Hydrolysis of terminal non-reducing alpha-L-arabinofuranoside residues in alpha-L-arabinosides.</text>
        <dbReference type="EC" id="3.2.1.55"/>
    </reaction>
</comment>
<evidence type="ECO:0000256" key="1">
    <source>
        <dbReference type="ARBA" id="ARBA00001462"/>
    </source>
</evidence>
<dbReference type="GO" id="GO:0046373">
    <property type="term" value="P:L-arabinose metabolic process"/>
    <property type="evidence" value="ECO:0007669"/>
    <property type="project" value="InterPro"/>
</dbReference>
<dbReference type="GO" id="GO:0046556">
    <property type="term" value="F:alpha-L-arabinofuranosidase activity"/>
    <property type="evidence" value="ECO:0007669"/>
    <property type="project" value="UniProtKB-EC"/>
</dbReference>
<dbReference type="InterPro" id="IPR051563">
    <property type="entry name" value="Glycosyl_Hydrolase_51"/>
</dbReference>